<evidence type="ECO:0000256" key="1">
    <source>
        <dbReference type="SAM" id="SignalP"/>
    </source>
</evidence>
<dbReference type="Proteomes" id="UP000321935">
    <property type="component" value="Unassembled WGS sequence"/>
</dbReference>
<dbReference type="SMART" id="SM00867">
    <property type="entry name" value="YceI"/>
    <property type="match status" value="1"/>
</dbReference>
<evidence type="ECO:0000313" key="3">
    <source>
        <dbReference type="EMBL" id="TXE14698.1"/>
    </source>
</evidence>
<sequence length="192" mass="20841">MKRYLFTKFLIPAVMLMMWFPSFAQQAYSLSAAQQFTVAGTSTIHDWEMIAKAGSTGAAQLTIENGRLSKITSLTLNIPVKSLKSGKGSMDNNAYEALIEKKHPSIKFEMTECIAIIGNVVKSKGKLTIAGTSQIIPLDVTYSMNGNAIKFTGTHAIQFSDFKVDAPTAVFGTIKTGNELTLAFEASFSPKN</sequence>
<dbReference type="PANTHER" id="PTHR34406:SF1">
    <property type="entry name" value="PROTEIN YCEI"/>
    <property type="match status" value="1"/>
</dbReference>
<dbReference type="OrthoDB" id="9794147at2"/>
<dbReference type="InterPro" id="IPR036761">
    <property type="entry name" value="TTHA0802/YceI-like_sf"/>
</dbReference>
<keyword evidence="1" id="KW-0732">Signal</keyword>
<dbReference type="EMBL" id="VORW01000001">
    <property type="protein sequence ID" value="TXE14698.1"/>
    <property type="molecule type" value="Genomic_DNA"/>
</dbReference>
<dbReference type="SUPFAM" id="SSF101874">
    <property type="entry name" value="YceI-like"/>
    <property type="match status" value="1"/>
</dbReference>
<evidence type="ECO:0000259" key="2">
    <source>
        <dbReference type="SMART" id="SM00867"/>
    </source>
</evidence>
<reference evidence="3 4" key="1">
    <citation type="submission" date="2019-08" db="EMBL/GenBank/DDBJ databases">
        <title>Genomes sequence of Algoriphagus aquimarinus ACAM450.</title>
        <authorList>
            <person name="Bowman J.P."/>
        </authorList>
    </citation>
    <scope>NUCLEOTIDE SEQUENCE [LARGE SCALE GENOMIC DNA]</scope>
    <source>
        <strain evidence="3 4">ACAM 450</strain>
    </source>
</reference>
<dbReference type="PANTHER" id="PTHR34406">
    <property type="entry name" value="PROTEIN YCEI"/>
    <property type="match status" value="1"/>
</dbReference>
<proteinExistence type="predicted"/>
<feature type="domain" description="Lipid/polyisoprenoid-binding YceI-like" evidence="2">
    <location>
        <begin position="27"/>
        <end position="189"/>
    </location>
</feature>
<comment type="caution">
    <text evidence="3">The sequence shown here is derived from an EMBL/GenBank/DDBJ whole genome shotgun (WGS) entry which is preliminary data.</text>
</comment>
<feature type="chain" id="PRO_5022839858" evidence="1">
    <location>
        <begin position="25"/>
        <end position="192"/>
    </location>
</feature>
<accession>A0A5C7B1F0</accession>
<dbReference type="RefSeq" id="WP_146914893.1">
    <property type="nucleotide sequence ID" value="NZ_VORW01000001.1"/>
</dbReference>
<dbReference type="AlphaFoldDB" id="A0A5C7B1F0"/>
<protein>
    <submittedName>
        <fullName evidence="3">YceI family protein</fullName>
    </submittedName>
</protein>
<dbReference type="Gene3D" id="2.40.128.110">
    <property type="entry name" value="Lipid/polyisoprenoid-binding, YceI-like"/>
    <property type="match status" value="1"/>
</dbReference>
<evidence type="ECO:0000313" key="4">
    <source>
        <dbReference type="Proteomes" id="UP000321935"/>
    </source>
</evidence>
<dbReference type="InterPro" id="IPR007372">
    <property type="entry name" value="Lipid/polyisoprenoid-bd_YceI"/>
</dbReference>
<dbReference type="Pfam" id="PF04264">
    <property type="entry name" value="YceI"/>
    <property type="match status" value="1"/>
</dbReference>
<organism evidence="3 4">
    <name type="scientific">Algoriphagus aquimarinus</name>
    <dbReference type="NCBI Taxonomy" id="237018"/>
    <lineage>
        <taxon>Bacteria</taxon>
        <taxon>Pseudomonadati</taxon>
        <taxon>Bacteroidota</taxon>
        <taxon>Cytophagia</taxon>
        <taxon>Cytophagales</taxon>
        <taxon>Cyclobacteriaceae</taxon>
        <taxon>Algoriphagus</taxon>
    </lineage>
</organism>
<feature type="signal peptide" evidence="1">
    <location>
        <begin position="1"/>
        <end position="24"/>
    </location>
</feature>
<gene>
    <name evidence="3" type="ORF">ESV85_03775</name>
</gene>
<name>A0A5C7B1F0_9BACT</name>